<dbReference type="SUPFAM" id="SSF56112">
    <property type="entry name" value="Protein kinase-like (PK-like)"/>
    <property type="match status" value="1"/>
</dbReference>
<gene>
    <name evidence="2" type="ORF">B0H17DRAFT_1140988</name>
</gene>
<sequence>MARERQGPSCLTIATEICEKIRLDVDVIGTQMTLILCDRKAYKKLLLLDSTLDARPLLSKALIRLSRASGLHPNCFPLSDLEKIGQQVTGGGFSDIWKGLVRGQTVAVKIMRLFQETAIEAALKQFGSEALIWGQLSYPNLLPFYGLYYLEGRLCLVSPWMENGHVREFLMNAPSDTDRISLMLDIATGLEYLHTERVVHGDLKAVHMPIIWVPECTTLITRL</sequence>
<protein>
    <submittedName>
        <fullName evidence="2">Kinase-like domain-containing protein</fullName>
    </submittedName>
</protein>
<keyword evidence="2" id="KW-0808">Transferase</keyword>
<evidence type="ECO:0000259" key="1">
    <source>
        <dbReference type="PROSITE" id="PS50011"/>
    </source>
</evidence>
<dbReference type="PANTHER" id="PTHR44329:SF214">
    <property type="entry name" value="PROTEIN KINASE DOMAIN-CONTAINING PROTEIN"/>
    <property type="match status" value="1"/>
</dbReference>
<dbReference type="AlphaFoldDB" id="A0AAD7G6T8"/>
<dbReference type="EMBL" id="JARKIE010000163">
    <property type="protein sequence ID" value="KAJ7673390.1"/>
    <property type="molecule type" value="Genomic_DNA"/>
</dbReference>
<dbReference type="Pfam" id="PF07714">
    <property type="entry name" value="PK_Tyr_Ser-Thr"/>
    <property type="match status" value="1"/>
</dbReference>
<comment type="caution">
    <text evidence="2">The sequence shown here is derived from an EMBL/GenBank/DDBJ whole genome shotgun (WGS) entry which is preliminary data.</text>
</comment>
<evidence type="ECO:0000313" key="3">
    <source>
        <dbReference type="Proteomes" id="UP001221757"/>
    </source>
</evidence>
<dbReference type="PROSITE" id="PS50011">
    <property type="entry name" value="PROTEIN_KINASE_DOM"/>
    <property type="match status" value="1"/>
</dbReference>
<dbReference type="PANTHER" id="PTHR44329">
    <property type="entry name" value="SERINE/THREONINE-PROTEIN KINASE TNNI3K-RELATED"/>
    <property type="match status" value="1"/>
</dbReference>
<dbReference type="InterPro" id="IPR020635">
    <property type="entry name" value="Tyr_kinase_cat_dom"/>
</dbReference>
<organism evidence="2 3">
    <name type="scientific">Mycena rosella</name>
    <name type="common">Pink bonnet</name>
    <name type="synonym">Agaricus rosellus</name>
    <dbReference type="NCBI Taxonomy" id="1033263"/>
    <lineage>
        <taxon>Eukaryota</taxon>
        <taxon>Fungi</taxon>
        <taxon>Dikarya</taxon>
        <taxon>Basidiomycota</taxon>
        <taxon>Agaricomycotina</taxon>
        <taxon>Agaricomycetes</taxon>
        <taxon>Agaricomycetidae</taxon>
        <taxon>Agaricales</taxon>
        <taxon>Marasmiineae</taxon>
        <taxon>Mycenaceae</taxon>
        <taxon>Mycena</taxon>
    </lineage>
</organism>
<dbReference type="Proteomes" id="UP001221757">
    <property type="component" value="Unassembled WGS sequence"/>
</dbReference>
<reference evidence="2" key="1">
    <citation type="submission" date="2023-03" db="EMBL/GenBank/DDBJ databases">
        <title>Massive genome expansion in bonnet fungi (Mycena s.s.) driven by repeated elements and novel gene families across ecological guilds.</title>
        <authorList>
            <consortium name="Lawrence Berkeley National Laboratory"/>
            <person name="Harder C.B."/>
            <person name="Miyauchi S."/>
            <person name="Viragh M."/>
            <person name="Kuo A."/>
            <person name="Thoen E."/>
            <person name="Andreopoulos B."/>
            <person name="Lu D."/>
            <person name="Skrede I."/>
            <person name="Drula E."/>
            <person name="Henrissat B."/>
            <person name="Morin E."/>
            <person name="Kohler A."/>
            <person name="Barry K."/>
            <person name="LaButti K."/>
            <person name="Morin E."/>
            <person name="Salamov A."/>
            <person name="Lipzen A."/>
            <person name="Mereny Z."/>
            <person name="Hegedus B."/>
            <person name="Baldrian P."/>
            <person name="Stursova M."/>
            <person name="Weitz H."/>
            <person name="Taylor A."/>
            <person name="Grigoriev I.V."/>
            <person name="Nagy L.G."/>
            <person name="Martin F."/>
            <person name="Kauserud H."/>
        </authorList>
    </citation>
    <scope>NUCLEOTIDE SEQUENCE</scope>
    <source>
        <strain evidence="2">CBHHK067</strain>
    </source>
</reference>
<dbReference type="GO" id="GO:0005524">
    <property type="term" value="F:ATP binding"/>
    <property type="evidence" value="ECO:0007669"/>
    <property type="project" value="InterPro"/>
</dbReference>
<feature type="domain" description="Protein kinase" evidence="1">
    <location>
        <begin position="82"/>
        <end position="223"/>
    </location>
</feature>
<evidence type="ECO:0000313" key="2">
    <source>
        <dbReference type="EMBL" id="KAJ7673390.1"/>
    </source>
</evidence>
<dbReference type="InterPro" id="IPR000719">
    <property type="entry name" value="Prot_kinase_dom"/>
</dbReference>
<dbReference type="GO" id="GO:0004713">
    <property type="term" value="F:protein tyrosine kinase activity"/>
    <property type="evidence" value="ECO:0007669"/>
    <property type="project" value="InterPro"/>
</dbReference>
<keyword evidence="3" id="KW-1185">Reference proteome</keyword>
<name>A0AAD7G6T8_MYCRO</name>
<proteinExistence type="predicted"/>
<accession>A0AAD7G6T8</accession>
<dbReference type="InterPro" id="IPR051681">
    <property type="entry name" value="Ser/Thr_Kinases-Pseudokinases"/>
</dbReference>
<dbReference type="Gene3D" id="1.10.510.10">
    <property type="entry name" value="Transferase(Phosphotransferase) domain 1"/>
    <property type="match status" value="1"/>
</dbReference>
<keyword evidence="2" id="KW-0418">Kinase</keyword>
<dbReference type="GO" id="GO:0004674">
    <property type="term" value="F:protein serine/threonine kinase activity"/>
    <property type="evidence" value="ECO:0007669"/>
    <property type="project" value="TreeGrafter"/>
</dbReference>
<dbReference type="InterPro" id="IPR011009">
    <property type="entry name" value="Kinase-like_dom_sf"/>
</dbReference>
<dbReference type="SMART" id="SM00219">
    <property type="entry name" value="TyrKc"/>
    <property type="match status" value="1"/>
</dbReference>
<dbReference type="InterPro" id="IPR001245">
    <property type="entry name" value="Ser-Thr/Tyr_kinase_cat_dom"/>
</dbReference>